<keyword evidence="3" id="KW-1185">Reference proteome</keyword>
<feature type="compositionally biased region" description="Polar residues" evidence="1">
    <location>
        <begin position="24"/>
        <end position="38"/>
    </location>
</feature>
<evidence type="ECO:0000313" key="2">
    <source>
        <dbReference type="EMBL" id="KAJ3650436.1"/>
    </source>
</evidence>
<organism evidence="2 3">
    <name type="scientific">Zophobas morio</name>
    <dbReference type="NCBI Taxonomy" id="2755281"/>
    <lineage>
        <taxon>Eukaryota</taxon>
        <taxon>Metazoa</taxon>
        <taxon>Ecdysozoa</taxon>
        <taxon>Arthropoda</taxon>
        <taxon>Hexapoda</taxon>
        <taxon>Insecta</taxon>
        <taxon>Pterygota</taxon>
        <taxon>Neoptera</taxon>
        <taxon>Endopterygota</taxon>
        <taxon>Coleoptera</taxon>
        <taxon>Polyphaga</taxon>
        <taxon>Cucujiformia</taxon>
        <taxon>Tenebrionidae</taxon>
        <taxon>Zophobas</taxon>
    </lineage>
</organism>
<protein>
    <submittedName>
        <fullName evidence="2">Uncharacterized protein</fullName>
    </submittedName>
</protein>
<evidence type="ECO:0000256" key="1">
    <source>
        <dbReference type="SAM" id="MobiDB-lite"/>
    </source>
</evidence>
<proteinExistence type="predicted"/>
<sequence length="92" mass="9966">MLNLFRSKKESGKSPAKSSRRGQAPSNRTGSRTPNGESKSWFGSKPTKPAKSRDVQIKPISASSPALNNNNEGKKSARPLTIATDSNITLRR</sequence>
<dbReference type="AlphaFoldDB" id="A0AA38MBU1"/>
<dbReference type="EMBL" id="JALNTZ010000005">
    <property type="protein sequence ID" value="KAJ3650436.1"/>
    <property type="molecule type" value="Genomic_DNA"/>
</dbReference>
<evidence type="ECO:0000313" key="3">
    <source>
        <dbReference type="Proteomes" id="UP001168821"/>
    </source>
</evidence>
<name>A0AA38MBU1_9CUCU</name>
<comment type="caution">
    <text evidence="2">The sequence shown here is derived from an EMBL/GenBank/DDBJ whole genome shotgun (WGS) entry which is preliminary data.</text>
</comment>
<reference evidence="2" key="1">
    <citation type="journal article" date="2023" name="G3 (Bethesda)">
        <title>Whole genome assemblies of Zophobas morio and Tenebrio molitor.</title>
        <authorList>
            <person name="Kaur S."/>
            <person name="Stinson S.A."/>
            <person name="diCenzo G.C."/>
        </authorList>
    </citation>
    <scope>NUCLEOTIDE SEQUENCE</scope>
    <source>
        <strain evidence="2">QUZm001</strain>
    </source>
</reference>
<feature type="region of interest" description="Disordered" evidence="1">
    <location>
        <begin position="1"/>
        <end position="92"/>
    </location>
</feature>
<dbReference type="Proteomes" id="UP001168821">
    <property type="component" value="Unassembled WGS sequence"/>
</dbReference>
<feature type="compositionally biased region" description="Polar residues" evidence="1">
    <location>
        <begin position="61"/>
        <end position="71"/>
    </location>
</feature>
<gene>
    <name evidence="2" type="ORF">Zmor_016537</name>
</gene>
<accession>A0AA38MBU1</accession>
<feature type="compositionally biased region" description="Polar residues" evidence="1">
    <location>
        <begin position="83"/>
        <end position="92"/>
    </location>
</feature>